<evidence type="ECO:0000259" key="3">
    <source>
        <dbReference type="PROSITE" id="PS51462"/>
    </source>
</evidence>
<comment type="cofactor">
    <cofactor evidence="1">
        <name>Mg(2+)</name>
        <dbReference type="ChEBI" id="CHEBI:18420"/>
    </cofactor>
</comment>
<evidence type="ECO:0000256" key="1">
    <source>
        <dbReference type="ARBA" id="ARBA00001946"/>
    </source>
</evidence>
<name>A0A2A9F5V1_9PSEU</name>
<protein>
    <submittedName>
        <fullName evidence="4">ADP-ribose pyrophosphatase YjhB (NUDIX family)</fullName>
    </submittedName>
</protein>
<dbReference type="InterPro" id="IPR000086">
    <property type="entry name" value="NUDIX_hydrolase_dom"/>
</dbReference>
<proteinExistence type="predicted"/>
<evidence type="ECO:0000313" key="4">
    <source>
        <dbReference type="EMBL" id="PFG46343.1"/>
    </source>
</evidence>
<dbReference type="Gene3D" id="3.90.79.10">
    <property type="entry name" value="Nucleoside Triphosphate Pyrophosphohydrolase"/>
    <property type="match status" value="1"/>
</dbReference>
<dbReference type="PROSITE" id="PS00893">
    <property type="entry name" value="NUDIX_BOX"/>
    <property type="match status" value="1"/>
</dbReference>
<dbReference type="AlphaFoldDB" id="A0A2A9F5V1"/>
<dbReference type="Pfam" id="PF00293">
    <property type="entry name" value="NUDIX"/>
    <property type="match status" value="1"/>
</dbReference>
<feature type="domain" description="Nudix hydrolase" evidence="3">
    <location>
        <begin position="25"/>
        <end position="155"/>
    </location>
</feature>
<accession>A0A2A9F5V1</accession>
<dbReference type="SUPFAM" id="SSF55811">
    <property type="entry name" value="Nudix"/>
    <property type="match status" value="1"/>
</dbReference>
<dbReference type="InterPro" id="IPR020084">
    <property type="entry name" value="NUDIX_hydrolase_CS"/>
</dbReference>
<keyword evidence="2" id="KW-0378">Hydrolase</keyword>
<dbReference type="PANTHER" id="PTHR43046">
    <property type="entry name" value="GDP-MANNOSE MANNOSYL HYDROLASE"/>
    <property type="match status" value="1"/>
</dbReference>
<gene>
    <name evidence="4" type="ORF">ATK36_1316</name>
</gene>
<reference evidence="4 5" key="1">
    <citation type="submission" date="2017-10" db="EMBL/GenBank/DDBJ databases">
        <title>Sequencing the genomes of 1000 actinobacteria strains.</title>
        <authorList>
            <person name="Klenk H.-P."/>
        </authorList>
    </citation>
    <scope>NUCLEOTIDE SEQUENCE [LARGE SCALE GENOMIC DNA]</scope>
    <source>
        <strain evidence="4 5">DSM 46092</strain>
    </source>
</reference>
<evidence type="ECO:0000256" key="2">
    <source>
        <dbReference type="ARBA" id="ARBA00022801"/>
    </source>
</evidence>
<dbReference type="PANTHER" id="PTHR43046:SF2">
    <property type="entry name" value="8-OXO-DGTP DIPHOSPHATASE-RELATED"/>
    <property type="match status" value="1"/>
</dbReference>
<sequence>MWKAEKVTPKTANRFVRCSCGRLHWGALGAAGLLLCDPARGVLLQRRAWWVHNGSTWALPGGALEIGETVREAAAREAWEEADVPSSAFRATSAFVLDHGAWQYTTVLGVTGSDLEARVANEESAELRWIPPGEVPDLKLHRDFAEVWPTLRAQLGRELVLVVDAANVMGSRPDGWWRDRRGAAERLRDQLAGLAVEGLDDAVTGIGAGPQWRWWPRVVLVVEGKARGVSTIPGVDVVSADTDGDSKIVEVTADARTRTTDHVVVATADRELRGRVSALGAGVLGPGALLRELS</sequence>
<dbReference type="PROSITE" id="PS51462">
    <property type="entry name" value="NUDIX"/>
    <property type="match status" value="1"/>
</dbReference>
<organism evidence="4 5">
    <name type="scientific">Amycolatopsis sulphurea</name>
    <dbReference type="NCBI Taxonomy" id="76022"/>
    <lineage>
        <taxon>Bacteria</taxon>
        <taxon>Bacillati</taxon>
        <taxon>Actinomycetota</taxon>
        <taxon>Actinomycetes</taxon>
        <taxon>Pseudonocardiales</taxon>
        <taxon>Pseudonocardiaceae</taxon>
        <taxon>Amycolatopsis</taxon>
    </lineage>
</organism>
<dbReference type="InterPro" id="IPR015797">
    <property type="entry name" value="NUDIX_hydrolase-like_dom_sf"/>
</dbReference>
<evidence type="ECO:0000313" key="5">
    <source>
        <dbReference type="Proteomes" id="UP000243542"/>
    </source>
</evidence>
<keyword evidence="5" id="KW-1185">Reference proteome</keyword>
<dbReference type="EMBL" id="PDJK01000002">
    <property type="protein sequence ID" value="PFG46343.1"/>
    <property type="molecule type" value="Genomic_DNA"/>
</dbReference>
<comment type="caution">
    <text evidence="4">The sequence shown here is derived from an EMBL/GenBank/DDBJ whole genome shotgun (WGS) entry which is preliminary data.</text>
</comment>
<dbReference type="Proteomes" id="UP000243542">
    <property type="component" value="Unassembled WGS sequence"/>
</dbReference>
<dbReference type="GO" id="GO:0016787">
    <property type="term" value="F:hydrolase activity"/>
    <property type="evidence" value="ECO:0007669"/>
    <property type="project" value="UniProtKB-KW"/>
</dbReference>